<dbReference type="InterPro" id="IPR009075">
    <property type="entry name" value="AcylCo_DH/oxidase_C"/>
</dbReference>
<evidence type="ECO:0000259" key="6">
    <source>
        <dbReference type="Pfam" id="PF00441"/>
    </source>
</evidence>
<evidence type="ECO:0000313" key="9">
    <source>
        <dbReference type="EMBL" id="KGD65299.1"/>
    </source>
</evidence>
<reference evidence="9 10" key="1">
    <citation type="submission" date="2012-09" db="EMBL/GenBank/DDBJ databases">
        <title>Genome Sequence of alkane-degrading Bacterium Alcanivorax sp. 19-m-6.</title>
        <authorList>
            <person name="Lai Q."/>
            <person name="Shao Z."/>
        </authorList>
    </citation>
    <scope>NUCLEOTIDE SEQUENCE [LARGE SCALE GENOMIC DNA]</scope>
    <source>
        <strain evidence="9 10">19-m-6</strain>
    </source>
</reference>
<keyword evidence="4 5" id="KW-0274">FAD</keyword>
<dbReference type="InterPro" id="IPR036250">
    <property type="entry name" value="AcylCo_DH-like_C"/>
</dbReference>
<evidence type="ECO:0000256" key="3">
    <source>
        <dbReference type="ARBA" id="ARBA00022630"/>
    </source>
</evidence>
<dbReference type="InterPro" id="IPR006091">
    <property type="entry name" value="Acyl-CoA_Oxase/DH_mid-dom"/>
</dbReference>
<protein>
    <submittedName>
        <fullName evidence="9">Acyl-CoA dehydrogenase domain-containing protein</fullName>
    </submittedName>
</protein>
<accession>A0A095SLR9</accession>
<dbReference type="AlphaFoldDB" id="A0A095SLR9"/>
<dbReference type="Pfam" id="PF18158">
    <property type="entry name" value="AidB_N"/>
    <property type="match status" value="1"/>
</dbReference>
<dbReference type="PANTHER" id="PTHR42707">
    <property type="entry name" value="ACYL-COA DEHYDROGENASE"/>
    <property type="match status" value="1"/>
</dbReference>
<dbReference type="Gene3D" id="2.40.110.20">
    <property type="match status" value="1"/>
</dbReference>
<dbReference type="RefSeq" id="WP_035231315.1">
    <property type="nucleotide sequence ID" value="NZ_ARXV01000004.1"/>
</dbReference>
<dbReference type="PATRIC" id="fig|1177154.3.peg.1210"/>
<dbReference type="SUPFAM" id="SSF47203">
    <property type="entry name" value="Acyl-CoA dehydrogenase C-terminal domain-like"/>
    <property type="match status" value="1"/>
</dbReference>
<comment type="similarity">
    <text evidence="2 5">Belongs to the acyl-CoA dehydrogenase family.</text>
</comment>
<dbReference type="InterPro" id="IPR006089">
    <property type="entry name" value="Acyl-CoA_DH_CS"/>
</dbReference>
<evidence type="ECO:0000256" key="4">
    <source>
        <dbReference type="ARBA" id="ARBA00022827"/>
    </source>
</evidence>
<evidence type="ECO:0000259" key="8">
    <source>
        <dbReference type="Pfam" id="PF18158"/>
    </source>
</evidence>
<dbReference type="PANTHER" id="PTHR42707:SF3">
    <property type="entry name" value="ACYL-COA DEHYDROGENASE AIDB-RELATED"/>
    <property type="match status" value="1"/>
</dbReference>
<keyword evidence="3 5" id="KW-0285">Flavoprotein</keyword>
<dbReference type="SUPFAM" id="SSF56645">
    <property type="entry name" value="Acyl-CoA dehydrogenase NM domain-like"/>
    <property type="match status" value="1"/>
</dbReference>
<sequence length="564" mass="61756">MNAKHDSLKPDPLAQTHEVFNQAKPLENYNPYDTDNALREAVRRHGAGWAEERLSAHGVKTGTAEVIEWGFLANEHKPQFSSHDRQGYRVDYVKYHESYHRLMALGLESGIHSAPWTDPKPGAHVARAAQSYLQAQVEAGHGCPLTMTFAAVPSISLTPSLAKEWLPKILNNAYDPRNVPHYEKQALTIGMGMTEKQGGSDVRANTTHAYPVGVEGPGEAYELVGHKWFTSAPMCDAFLVLAQTENGLSCFLVPRWRPDGSKNPIQVQRLKNKMGNVSNASSEIELRGALGWMVGEEGRGVPAIIEMVAMTRFDCMIGSMAGQRQAVAQAVNHASGRAAFGKTLLDQPLMRNVLADLQLEVEGSLAIAMRMGEALDQSTLDPANEHEKLLLRLGLPAGKYWICKRSPFHAYEAMECLGGNGVTEDFIMARLYREAPINAIWEGSGNVQALDMLRALAKTPTVLETWFAELGKTAGSDARLDKAVSGLKQEFNDMSDAEYRARDIVDRLSLTMQASQLVAAGNQAVAEAFIASRLGQHGDRNYGTLPRGLDLSGILARANPWESS</sequence>
<name>A0A095SLR9_9GAMM</name>
<comment type="cofactor">
    <cofactor evidence="1 5">
        <name>FAD</name>
        <dbReference type="ChEBI" id="CHEBI:57692"/>
    </cofactor>
</comment>
<gene>
    <name evidence="9" type="ORF">Y5S_01192</name>
</gene>
<dbReference type="eggNOG" id="COG1960">
    <property type="taxonomic scope" value="Bacteria"/>
</dbReference>
<dbReference type="STRING" id="1177154.Y5S_01192"/>
<keyword evidence="5" id="KW-0560">Oxidoreductase</keyword>
<feature type="domain" description="Adaptive response protein AidB N-terminal" evidence="8">
    <location>
        <begin position="21"/>
        <end position="176"/>
    </location>
</feature>
<evidence type="ECO:0000256" key="1">
    <source>
        <dbReference type="ARBA" id="ARBA00001974"/>
    </source>
</evidence>
<evidence type="ECO:0000313" key="10">
    <source>
        <dbReference type="Proteomes" id="UP000029444"/>
    </source>
</evidence>
<feature type="domain" description="Acyl-CoA oxidase/dehydrogenase middle" evidence="7">
    <location>
        <begin position="191"/>
        <end position="287"/>
    </location>
</feature>
<proteinExistence type="inferred from homology"/>
<evidence type="ECO:0000256" key="5">
    <source>
        <dbReference type="RuleBase" id="RU362125"/>
    </source>
</evidence>
<dbReference type="Pfam" id="PF00441">
    <property type="entry name" value="Acyl-CoA_dh_1"/>
    <property type="match status" value="1"/>
</dbReference>
<dbReference type="InterPro" id="IPR052904">
    <property type="entry name" value="Acyl-CoA_dehydrogenase-like"/>
</dbReference>
<organism evidence="9 10">
    <name type="scientific">Alcanivorax nanhaiticus</name>
    <dbReference type="NCBI Taxonomy" id="1177154"/>
    <lineage>
        <taxon>Bacteria</taxon>
        <taxon>Pseudomonadati</taxon>
        <taxon>Pseudomonadota</taxon>
        <taxon>Gammaproteobacteria</taxon>
        <taxon>Oceanospirillales</taxon>
        <taxon>Alcanivoracaceae</taxon>
        <taxon>Alcanivorax</taxon>
    </lineage>
</organism>
<feature type="domain" description="Acyl-CoA dehydrogenase/oxidase C-terminal" evidence="6">
    <location>
        <begin position="298"/>
        <end position="456"/>
    </location>
</feature>
<dbReference type="PROSITE" id="PS00073">
    <property type="entry name" value="ACYL_COA_DH_2"/>
    <property type="match status" value="1"/>
</dbReference>
<dbReference type="Pfam" id="PF02770">
    <property type="entry name" value="Acyl-CoA_dh_M"/>
    <property type="match status" value="1"/>
</dbReference>
<comment type="caution">
    <text evidence="9">The sequence shown here is derived from an EMBL/GenBank/DDBJ whole genome shotgun (WGS) entry which is preliminary data.</text>
</comment>
<evidence type="ECO:0000256" key="2">
    <source>
        <dbReference type="ARBA" id="ARBA00009347"/>
    </source>
</evidence>
<dbReference type="OrthoDB" id="9771038at2"/>
<dbReference type="Gene3D" id="6.10.250.600">
    <property type="match status" value="1"/>
</dbReference>
<dbReference type="EMBL" id="ARXV01000004">
    <property type="protein sequence ID" value="KGD65299.1"/>
    <property type="molecule type" value="Genomic_DNA"/>
</dbReference>
<dbReference type="Gene3D" id="1.20.140.10">
    <property type="entry name" value="Butyryl-CoA Dehydrogenase, subunit A, domain 3"/>
    <property type="match status" value="1"/>
</dbReference>
<evidence type="ECO:0000259" key="7">
    <source>
        <dbReference type="Pfam" id="PF02770"/>
    </source>
</evidence>
<keyword evidence="10" id="KW-1185">Reference proteome</keyword>
<dbReference type="GO" id="GO:0003995">
    <property type="term" value="F:acyl-CoA dehydrogenase activity"/>
    <property type="evidence" value="ECO:0007669"/>
    <property type="project" value="InterPro"/>
</dbReference>
<dbReference type="Proteomes" id="UP000029444">
    <property type="component" value="Unassembled WGS sequence"/>
</dbReference>
<dbReference type="InterPro" id="IPR041504">
    <property type="entry name" value="AidB_N"/>
</dbReference>
<dbReference type="InterPro" id="IPR009100">
    <property type="entry name" value="AcylCoA_DH/oxidase_NM_dom_sf"/>
</dbReference>